<dbReference type="GO" id="GO:0004418">
    <property type="term" value="F:hydroxymethylbilane synthase activity"/>
    <property type="evidence" value="ECO:0007669"/>
    <property type="project" value="UniProtKB-UniRule"/>
</dbReference>
<dbReference type="FunFam" id="3.30.160.40:FF:000002">
    <property type="entry name" value="Porphobilinogen deaminase"/>
    <property type="match status" value="1"/>
</dbReference>
<evidence type="ECO:0000256" key="2">
    <source>
        <dbReference type="ARBA" id="ARBA00004735"/>
    </source>
</evidence>
<comment type="similarity">
    <text evidence="3 8">Belongs to the HMBS family.</text>
</comment>
<keyword evidence="5 8" id="KW-0808">Transferase</keyword>
<dbReference type="InterPro" id="IPR022418">
    <property type="entry name" value="Porphobilinogen_deaminase_C"/>
</dbReference>
<dbReference type="RefSeq" id="WP_090895984.1">
    <property type="nucleotide sequence ID" value="NZ_CZPZ01000010.1"/>
</dbReference>
<dbReference type="Pfam" id="PF01379">
    <property type="entry name" value="Porphobil_deam"/>
    <property type="match status" value="1"/>
</dbReference>
<dbReference type="Gene3D" id="3.40.190.10">
    <property type="entry name" value="Periplasmic binding protein-like II"/>
    <property type="match status" value="2"/>
</dbReference>
<comment type="catalytic activity">
    <reaction evidence="7 8">
        <text>4 porphobilinogen + H2O = hydroxymethylbilane + 4 NH4(+)</text>
        <dbReference type="Rhea" id="RHEA:13185"/>
        <dbReference type="ChEBI" id="CHEBI:15377"/>
        <dbReference type="ChEBI" id="CHEBI:28938"/>
        <dbReference type="ChEBI" id="CHEBI:57845"/>
        <dbReference type="ChEBI" id="CHEBI:58126"/>
        <dbReference type="EC" id="2.5.1.61"/>
    </reaction>
</comment>
<gene>
    <name evidence="8 11" type="primary">hemC</name>
    <name evidence="11" type="ORF">COMA2_180047</name>
</gene>
<dbReference type="InterPro" id="IPR022417">
    <property type="entry name" value="Porphobilin_deaminase_N"/>
</dbReference>
<evidence type="ECO:0000256" key="7">
    <source>
        <dbReference type="ARBA" id="ARBA00048169"/>
    </source>
</evidence>
<comment type="subunit">
    <text evidence="4 8">Monomer.</text>
</comment>
<comment type="pathway">
    <text evidence="2">Porphyrin-containing compound metabolism; protoporphyrin-IX biosynthesis; coproporphyrinogen-III from 5-aminolevulinate: step 2/4.</text>
</comment>
<sequence length="315" mass="33977">MSVQNGQRSTLVLGTRGSKLALCQSEWFQSKVQEVVPEVRVVLKKIQTSGDKIIDVPLAKIGGKGLFVKEIEDALLAGEIDFAVHSMKDVPAQLPDGLDILCIPPREDARDALVSRAGHSFQDLPFGASIGTASLRRQAQLLQARPDLKIAMLRGNLDTRLKKLKEGQFDAIVLAAAGLHRLGWSQTITEYLSPILSLPAIGQGALGIEGRASDAFVRSVLFRLNHQATQTTVTAERAFLYRLEGGCQVPIAAHATLSGEQVILDGLIATVDGKTVLRDQIEGSGQQAYVLGVQLAERLLTRGGDKILREIYGSV</sequence>
<dbReference type="Pfam" id="PF03900">
    <property type="entry name" value="Porphobil_deamC"/>
    <property type="match status" value="1"/>
</dbReference>
<dbReference type="PIRSF" id="PIRSF001438">
    <property type="entry name" value="4pyrrol_synth_OHMeBilane_synth"/>
    <property type="match status" value="1"/>
</dbReference>
<name>A0A0S4LCV8_9BACT</name>
<dbReference type="FunFam" id="3.40.190.10:FF:000004">
    <property type="entry name" value="Porphobilinogen deaminase"/>
    <property type="match status" value="1"/>
</dbReference>
<evidence type="ECO:0000256" key="8">
    <source>
        <dbReference type="HAMAP-Rule" id="MF_00260"/>
    </source>
</evidence>
<evidence type="ECO:0000256" key="1">
    <source>
        <dbReference type="ARBA" id="ARBA00002869"/>
    </source>
</evidence>
<feature type="domain" description="Porphobilinogen deaminase C-terminal" evidence="10">
    <location>
        <begin position="231"/>
        <end position="300"/>
    </location>
</feature>
<dbReference type="PANTHER" id="PTHR11557">
    <property type="entry name" value="PORPHOBILINOGEN DEAMINASE"/>
    <property type="match status" value="1"/>
</dbReference>
<evidence type="ECO:0000256" key="5">
    <source>
        <dbReference type="ARBA" id="ARBA00022679"/>
    </source>
</evidence>
<keyword evidence="12" id="KW-1185">Reference proteome</keyword>
<accession>A0A0S4LCV8</accession>
<dbReference type="InterPro" id="IPR000860">
    <property type="entry name" value="HemC"/>
</dbReference>
<dbReference type="SUPFAM" id="SSF53850">
    <property type="entry name" value="Periplasmic binding protein-like II"/>
    <property type="match status" value="1"/>
</dbReference>
<dbReference type="NCBIfam" id="TIGR00212">
    <property type="entry name" value="hemC"/>
    <property type="match status" value="1"/>
</dbReference>
<evidence type="ECO:0000256" key="3">
    <source>
        <dbReference type="ARBA" id="ARBA00005638"/>
    </source>
</evidence>
<reference evidence="12" key="1">
    <citation type="submission" date="2015-10" db="EMBL/GenBank/DDBJ databases">
        <authorList>
            <person name="Luecker S."/>
            <person name="Luecker S."/>
        </authorList>
    </citation>
    <scope>NUCLEOTIDE SEQUENCE [LARGE SCALE GENOMIC DNA]</scope>
</reference>
<dbReference type="InterPro" id="IPR022419">
    <property type="entry name" value="Porphobilin_deaminase_cofac_BS"/>
</dbReference>
<feature type="modified residue" description="S-(dipyrrolylmethanemethyl)cysteine" evidence="8">
    <location>
        <position position="247"/>
    </location>
</feature>
<dbReference type="PROSITE" id="PS00533">
    <property type="entry name" value="PORPHOBILINOGEN_DEAM"/>
    <property type="match status" value="1"/>
</dbReference>
<dbReference type="GO" id="GO:0006782">
    <property type="term" value="P:protoporphyrinogen IX biosynthetic process"/>
    <property type="evidence" value="ECO:0007669"/>
    <property type="project" value="UniProtKB-UniRule"/>
</dbReference>
<comment type="cofactor">
    <cofactor evidence="8">
        <name>dipyrromethane</name>
        <dbReference type="ChEBI" id="CHEBI:60342"/>
    </cofactor>
    <text evidence="8">Binds 1 dipyrromethane group covalently.</text>
</comment>
<dbReference type="FunFam" id="3.40.190.10:FF:000005">
    <property type="entry name" value="Porphobilinogen deaminase"/>
    <property type="match status" value="1"/>
</dbReference>
<dbReference type="EC" id="2.5.1.61" evidence="8"/>
<evidence type="ECO:0000313" key="12">
    <source>
        <dbReference type="Proteomes" id="UP000198736"/>
    </source>
</evidence>
<proteinExistence type="inferred from homology"/>
<comment type="function">
    <text evidence="1 8">Tetrapolymerization of the monopyrrole PBG into the hydroxymethylbilane pre-uroporphyrinogen in several discrete steps.</text>
</comment>
<organism evidence="11 12">
    <name type="scientific">Candidatus Nitrospira nitrificans</name>
    <dbReference type="NCBI Taxonomy" id="1742973"/>
    <lineage>
        <taxon>Bacteria</taxon>
        <taxon>Pseudomonadati</taxon>
        <taxon>Nitrospirota</taxon>
        <taxon>Nitrospiria</taxon>
        <taxon>Nitrospirales</taxon>
        <taxon>Nitrospiraceae</taxon>
        <taxon>Nitrospira</taxon>
    </lineage>
</organism>
<dbReference type="EMBL" id="CZPZ01000010">
    <property type="protein sequence ID" value="CUS34697.1"/>
    <property type="molecule type" value="Genomic_DNA"/>
</dbReference>
<dbReference type="CDD" id="cd13646">
    <property type="entry name" value="PBP2_EcHMBS_like"/>
    <property type="match status" value="1"/>
</dbReference>
<dbReference type="STRING" id="1742973.COMA2_180047"/>
<evidence type="ECO:0000256" key="4">
    <source>
        <dbReference type="ARBA" id="ARBA00011245"/>
    </source>
</evidence>
<dbReference type="Gene3D" id="3.30.160.40">
    <property type="entry name" value="Porphobilinogen deaminase, C-terminal domain"/>
    <property type="match status" value="1"/>
</dbReference>
<evidence type="ECO:0000313" key="11">
    <source>
        <dbReference type="EMBL" id="CUS34697.1"/>
    </source>
</evidence>
<dbReference type="PANTHER" id="PTHR11557:SF0">
    <property type="entry name" value="PORPHOBILINOGEN DEAMINASE"/>
    <property type="match status" value="1"/>
</dbReference>
<dbReference type="GO" id="GO:0005737">
    <property type="term" value="C:cytoplasm"/>
    <property type="evidence" value="ECO:0007669"/>
    <property type="project" value="UniProtKB-UniRule"/>
</dbReference>
<evidence type="ECO:0000259" key="10">
    <source>
        <dbReference type="Pfam" id="PF03900"/>
    </source>
</evidence>
<dbReference type="AlphaFoldDB" id="A0A0S4LCV8"/>
<dbReference type="PRINTS" id="PR00151">
    <property type="entry name" value="PORPHBDMNASE"/>
</dbReference>
<feature type="domain" description="Porphobilinogen deaminase N-terminal" evidence="9">
    <location>
        <begin position="11"/>
        <end position="217"/>
    </location>
</feature>
<protein>
    <recommendedName>
        <fullName evidence="8">Porphobilinogen deaminase</fullName>
        <shortName evidence="8">PBG</shortName>
        <ecNumber evidence="8">2.5.1.61</ecNumber>
    </recommendedName>
    <alternativeName>
        <fullName evidence="8">Hydroxymethylbilane synthase</fullName>
        <shortName evidence="8">HMBS</shortName>
    </alternativeName>
    <alternativeName>
        <fullName evidence="8">Pre-uroporphyrinogen synthase</fullName>
    </alternativeName>
</protein>
<dbReference type="OrthoDB" id="9810298at2"/>
<dbReference type="Proteomes" id="UP000198736">
    <property type="component" value="Unassembled WGS sequence"/>
</dbReference>
<comment type="miscellaneous">
    <text evidence="8">The porphobilinogen subunits are added to the dipyrromethane group.</text>
</comment>
<evidence type="ECO:0000259" key="9">
    <source>
        <dbReference type="Pfam" id="PF01379"/>
    </source>
</evidence>
<keyword evidence="6 8" id="KW-0627">Porphyrin biosynthesis</keyword>
<dbReference type="HAMAP" id="MF_00260">
    <property type="entry name" value="Porphobil_deam"/>
    <property type="match status" value="1"/>
</dbReference>
<evidence type="ECO:0000256" key="6">
    <source>
        <dbReference type="ARBA" id="ARBA00023244"/>
    </source>
</evidence>
<dbReference type="InterPro" id="IPR036803">
    <property type="entry name" value="Porphobilinogen_deaminase_C_sf"/>
</dbReference>
<dbReference type="SUPFAM" id="SSF54782">
    <property type="entry name" value="Porphobilinogen deaminase (hydroxymethylbilane synthase), C-terminal domain"/>
    <property type="match status" value="1"/>
</dbReference>